<evidence type="ECO:0000256" key="1">
    <source>
        <dbReference type="SAM" id="SignalP"/>
    </source>
</evidence>
<gene>
    <name evidence="2" type="ORF">NQ317_006617</name>
</gene>
<protein>
    <recommendedName>
        <fullName evidence="4">Protein quiver</fullName>
    </recommendedName>
</protein>
<reference evidence="2" key="1">
    <citation type="journal article" date="2023" name="Insect Mol. Biol.">
        <title>Genome sequencing provides insights into the evolution of gene families encoding plant cell wall-degrading enzymes in longhorned beetles.</title>
        <authorList>
            <person name="Shin N.R."/>
            <person name="Okamura Y."/>
            <person name="Kirsch R."/>
            <person name="Pauchet Y."/>
        </authorList>
    </citation>
    <scope>NUCLEOTIDE SEQUENCE</scope>
    <source>
        <strain evidence="2">MMC_N1</strain>
    </source>
</reference>
<keyword evidence="1" id="KW-0732">Signal</keyword>
<comment type="caution">
    <text evidence="2">The sequence shown here is derived from an EMBL/GenBank/DDBJ whole genome shotgun (WGS) entry which is preliminary data.</text>
</comment>
<accession>A0ABQ9K1W8</accession>
<proteinExistence type="predicted"/>
<evidence type="ECO:0000313" key="2">
    <source>
        <dbReference type="EMBL" id="KAJ8983572.1"/>
    </source>
</evidence>
<dbReference type="Proteomes" id="UP001162164">
    <property type="component" value="Unassembled WGS sequence"/>
</dbReference>
<sequence>MSLSRNFVLGVSVIVFLSVLNGGDTLECYTCKQTSRPIPEYKDPCKNKEEVMDCGPNNTTICLAAAFVSRDKSSNGAQYEIHKSCYPAVNDPCRAFLSTVKRQLQFNPKLEFSEQCYVCNDSKCNEFGIKPEPTSTDGDKDKASTLRLSSLLLVVGLFGCLLR</sequence>
<evidence type="ECO:0000313" key="3">
    <source>
        <dbReference type="Proteomes" id="UP001162164"/>
    </source>
</evidence>
<feature type="chain" id="PRO_5047088352" description="Protein quiver" evidence="1">
    <location>
        <begin position="26"/>
        <end position="163"/>
    </location>
</feature>
<dbReference type="EMBL" id="JAPWTJ010000070">
    <property type="protein sequence ID" value="KAJ8983572.1"/>
    <property type="molecule type" value="Genomic_DNA"/>
</dbReference>
<keyword evidence="3" id="KW-1185">Reference proteome</keyword>
<organism evidence="2 3">
    <name type="scientific">Molorchus minor</name>
    <dbReference type="NCBI Taxonomy" id="1323400"/>
    <lineage>
        <taxon>Eukaryota</taxon>
        <taxon>Metazoa</taxon>
        <taxon>Ecdysozoa</taxon>
        <taxon>Arthropoda</taxon>
        <taxon>Hexapoda</taxon>
        <taxon>Insecta</taxon>
        <taxon>Pterygota</taxon>
        <taxon>Neoptera</taxon>
        <taxon>Endopterygota</taxon>
        <taxon>Coleoptera</taxon>
        <taxon>Polyphaga</taxon>
        <taxon>Cucujiformia</taxon>
        <taxon>Chrysomeloidea</taxon>
        <taxon>Cerambycidae</taxon>
        <taxon>Lamiinae</taxon>
        <taxon>Monochamini</taxon>
        <taxon>Molorchus</taxon>
    </lineage>
</organism>
<feature type="signal peptide" evidence="1">
    <location>
        <begin position="1"/>
        <end position="25"/>
    </location>
</feature>
<name>A0ABQ9K1W8_9CUCU</name>
<evidence type="ECO:0008006" key="4">
    <source>
        <dbReference type="Google" id="ProtNLM"/>
    </source>
</evidence>